<feature type="region of interest" description="Disordered" evidence="1">
    <location>
        <begin position="134"/>
        <end position="176"/>
    </location>
</feature>
<proteinExistence type="predicted"/>
<accession>A0A7X2TP86</accession>
<keyword evidence="3" id="KW-1185">Reference proteome</keyword>
<organism evidence="2 3">
    <name type="scientific">Bilifractor porci</name>
    <dbReference type="NCBI Taxonomy" id="2606636"/>
    <lineage>
        <taxon>Bacteria</taxon>
        <taxon>Bacillati</taxon>
        <taxon>Bacillota</taxon>
        <taxon>Clostridia</taxon>
        <taxon>Lachnospirales</taxon>
        <taxon>Lachnospiraceae</taxon>
        <taxon>Bilifractor</taxon>
    </lineage>
</organism>
<feature type="compositionally biased region" description="Low complexity" evidence="1">
    <location>
        <begin position="134"/>
        <end position="157"/>
    </location>
</feature>
<dbReference type="AlphaFoldDB" id="A0A7X2TP86"/>
<protein>
    <submittedName>
        <fullName evidence="2">Uncharacterized protein</fullName>
    </submittedName>
</protein>
<name>A0A7X2TP86_9FIRM</name>
<evidence type="ECO:0000256" key="1">
    <source>
        <dbReference type="SAM" id="MobiDB-lite"/>
    </source>
</evidence>
<reference evidence="2 3" key="1">
    <citation type="submission" date="2019-08" db="EMBL/GenBank/DDBJ databases">
        <title>In-depth cultivation of the pig gut microbiome towards novel bacterial diversity and tailored functional studies.</title>
        <authorList>
            <person name="Wylensek D."/>
            <person name="Hitch T.C.A."/>
            <person name="Clavel T."/>
        </authorList>
    </citation>
    <scope>NUCLEOTIDE SEQUENCE [LARGE SCALE GENOMIC DNA]</scope>
    <source>
        <strain evidence="2 3">Oil+RF-744-WCA-WT-13</strain>
    </source>
</reference>
<dbReference type="PROSITE" id="PS51257">
    <property type="entry name" value="PROKAR_LIPOPROTEIN"/>
    <property type="match status" value="1"/>
</dbReference>
<dbReference type="EMBL" id="VUMV01000005">
    <property type="protein sequence ID" value="MST82345.1"/>
    <property type="molecule type" value="Genomic_DNA"/>
</dbReference>
<evidence type="ECO:0000313" key="2">
    <source>
        <dbReference type="EMBL" id="MST82345.1"/>
    </source>
</evidence>
<evidence type="ECO:0000313" key="3">
    <source>
        <dbReference type="Proteomes" id="UP000466864"/>
    </source>
</evidence>
<gene>
    <name evidence="2" type="ORF">FYJ60_08460</name>
</gene>
<comment type="caution">
    <text evidence="2">The sequence shown here is derived from an EMBL/GenBank/DDBJ whole genome shotgun (WGS) entry which is preliminary data.</text>
</comment>
<dbReference type="RefSeq" id="WP_154458247.1">
    <property type="nucleotide sequence ID" value="NZ_VUMV01000005.1"/>
</dbReference>
<dbReference type="Proteomes" id="UP000466864">
    <property type="component" value="Unassembled WGS sequence"/>
</dbReference>
<sequence>MKKQKKENSFKRGSVLIGFCILCLLAAALAGCGGKSMKGSKYLGKWNAVSAEMSGMEFSVSDFMDEFSIILKEDGTCEAHIDDEVETGKWEETETGVKIKDSTETLEMNEKDGHLYIEYEGVSFRFEKEGSESAVSSDSASADTESVKAEVSASSAGAEKESGTDEAASAESRDTSGTHMEMTLWDIYYPEGWTENEDDKGDSETNSYGRLEYKQGEEVLLSVGITATVEDCGGYRDFLHASGIDAHALVVDKSVEQENIGGVPCIVSETTSWGEPVLTYMGRDVGSGTTVKVSITGEYSDPEVDKLIKNLAFHLEDTGNEDYPWPWEGEVFSTDSEHSKMIADTTITSVWVPFEEPLLAYDIFSGRIASVGESLYVLLDNVLYEYTLGEKLTLKSTMELEDDYEELSADQNGNLYLTGFMSPMLTIKDGEITATNDDIDQAVIHSSGTWGISWFFGSEPEKVTIDGSKASKEAWPILPEESVGTARLSENHIFISGTDPESQNEAIWVFDMEGNQQMELGNQEYGGEQSLGSITDVVETENGFIGLDGNMREIFFWKSDGSLLGSAEDSELFGTEYPWISTAVRLPDGTVLIGLTEDRADNSATEFVIYRVSGF</sequence>